<name>A0A4Q7LFA6_9BURK</name>
<reference evidence="3 4" key="1">
    <citation type="submission" date="2019-02" db="EMBL/GenBank/DDBJ databases">
        <title>Genomic Encyclopedia of Type Strains, Phase IV (KMG-IV): sequencing the most valuable type-strain genomes for metagenomic binning, comparative biology and taxonomic classification.</title>
        <authorList>
            <person name="Goeker M."/>
        </authorList>
    </citation>
    <scope>NUCLEOTIDE SEQUENCE [LARGE SCALE GENOMIC DNA]</scope>
    <source>
        <strain evidence="3 4">DSM 10617</strain>
    </source>
</reference>
<evidence type="ECO:0000256" key="1">
    <source>
        <dbReference type="SAM" id="Coils"/>
    </source>
</evidence>
<dbReference type="Proteomes" id="UP000293433">
    <property type="component" value="Unassembled WGS sequence"/>
</dbReference>
<comment type="caution">
    <text evidence="3">The sequence shown here is derived from an EMBL/GenBank/DDBJ whole genome shotgun (WGS) entry which is preliminary data.</text>
</comment>
<dbReference type="EMBL" id="SGWV01000010">
    <property type="protein sequence ID" value="RZS53156.1"/>
    <property type="molecule type" value="Genomic_DNA"/>
</dbReference>
<protein>
    <submittedName>
        <fullName evidence="3">Uncharacterized protein</fullName>
    </submittedName>
</protein>
<feature type="coiled-coil region" evidence="1">
    <location>
        <begin position="980"/>
        <end position="1007"/>
    </location>
</feature>
<feature type="region of interest" description="Disordered" evidence="2">
    <location>
        <begin position="1009"/>
        <end position="1036"/>
    </location>
</feature>
<dbReference type="OrthoDB" id="9149774at2"/>
<accession>A0A4Q7LFA6</accession>
<evidence type="ECO:0000313" key="4">
    <source>
        <dbReference type="Proteomes" id="UP000293433"/>
    </source>
</evidence>
<dbReference type="AlphaFoldDB" id="A0A4Q7LFA6"/>
<dbReference type="RefSeq" id="WP_130482621.1">
    <property type="nucleotide sequence ID" value="NZ_SGWV01000010.1"/>
</dbReference>
<evidence type="ECO:0000313" key="3">
    <source>
        <dbReference type="EMBL" id="RZS53156.1"/>
    </source>
</evidence>
<gene>
    <name evidence="3" type="ORF">EV685_2782</name>
</gene>
<organism evidence="3 4">
    <name type="scientific">Sphaerotilus mobilis</name>
    <dbReference type="NCBI Taxonomy" id="47994"/>
    <lineage>
        <taxon>Bacteria</taxon>
        <taxon>Pseudomonadati</taxon>
        <taxon>Pseudomonadota</taxon>
        <taxon>Betaproteobacteria</taxon>
        <taxon>Burkholderiales</taxon>
        <taxon>Sphaerotilaceae</taxon>
        <taxon>Sphaerotilus</taxon>
    </lineage>
</organism>
<keyword evidence="4" id="KW-1185">Reference proteome</keyword>
<feature type="compositionally biased region" description="Low complexity" evidence="2">
    <location>
        <begin position="1009"/>
        <end position="1029"/>
    </location>
</feature>
<evidence type="ECO:0000256" key="2">
    <source>
        <dbReference type="SAM" id="MobiDB-lite"/>
    </source>
</evidence>
<sequence length="1053" mass="112467">MQHLLIFLGRDRTGVAAAWRLRPADTSVRSGRLAVLHLDVAPAPAAAEASGLRLALQAEASDLQALLALREDLRRPWQDERTPGRWTATWLAAWEAFSQAASAPPESGPAHWPVASRALARSLLALRKAEVLALLQQAMHTLAPASPASPDGADEASDTGLSSLTCHVQVDLGDPVGGGLLVDLLALLRLNLPPGTAVHLHASLPDGDAAESSAGHDLAQAAVLMQELALLADGQGWPARLADGMASDMLAQTPAFERCWLTGDSDEHGLPRRDVAARASACANLLHDLIEWPAAGTPLRAEADGGAATRFVAWGQAQVRCDLGAIGRHLAHELLLRLLKQLRHDHWRPALGYVASASTAERDLRLDPAQLDDWGLGPAHLGGQVGMAEIGLVDEPPGAIEQEWQALTEHALGLVALAPAESRAAQLAQLMTQAERERFRGVGVQAAFEPGSEALQRRAVAVRQRVERTLWLDWRDERRSLHGCGQLLALVLAHVGEAMTRFDTLRQEREGQALGVGQQAEALIPASGGGLWRRWGAAANASLEQLQPLAYLLRDAALARSHATRLATSVQFCAALQQQLTVLQGLIDDSEAELARLTERVDQLAAASLPNSGAAGLPGLPTLAIPTSGADDLPPLRAGQRLDSRELIALHRQRLVNEPGVLREHLAVVRPATFAHWAARWGERAGFRMLAPWWREVDPVEVLRPLCDARVRPADLDEVAADAWAAVGRRWRQDAGRRERDLRGLLSQAPLGLTPAGDVVAGATTLQVQTLWSLPEALMSALVSTTTGTSTTSAADGTAAAPAAASVEAAGTGLTASERLAPLLPDAGTAVRLVPAAQPVLTLWRLGSLADLSGWRQLAGLQHGLEGWHQRHGRAARWLGLDPVAGPVAPVLRDPGQLTLRARVAVLLAEALGLIEVAPTRVTHVRRDADGFEIDRSTLGASLPEAVALQAGVLAGALHDSVLDRLHEQPPSADEVLRCRESMQRRIEALRRAAEVVQAVAQEVADEVVAADTRPAGPTRTDPSTTTPDEQMRPWHDAARQAMKILRQEPTQP</sequence>
<proteinExistence type="predicted"/>
<keyword evidence="1" id="KW-0175">Coiled coil</keyword>
<feature type="coiled-coil region" evidence="1">
    <location>
        <begin position="573"/>
        <end position="607"/>
    </location>
</feature>